<dbReference type="Pfam" id="PF00665">
    <property type="entry name" value="rve"/>
    <property type="match status" value="1"/>
</dbReference>
<proteinExistence type="predicted"/>
<accession>A0A5M8R4M1</accession>
<dbReference type="PROSITE" id="PS50994">
    <property type="entry name" value="INTEGRASE"/>
    <property type="match status" value="1"/>
</dbReference>
<dbReference type="InterPro" id="IPR012337">
    <property type="entry name" value="RNaseH-like_sf"/>
</dbReference>
<dbReference type="InterPro" id="IPR050900">
    <property type="entry name" value="Transposase_IS3/IS150/IS904"/>
</dbReference>
<evidence type="ECO:0000313" key="3">
    <source>
        <dbReference type="Proteomes" id="UP000323994"/>
    </source>
</evidence>
<reference evidence="2 3" key="1">
    <citation type="submission" date="2019-05" db="EMBL/GenBank/DDBJ databases">
        <authorList>
            <person name="Qu J.-H."/>
        </authorList>
    </citation>
    <scope>NUCLEOTIDE SEQUENCE [LARGE SCALE GENOMIC DNA]</scope>
    <source>
        <strain evidence="2 3">NS28</strain>
    </source>
</reference>
<keyword evidence="3" id="KW-1185">Reference proteome</keyword>
<dbReference type="AlphaFoldDB" id="A0A5M8R4M1"/>
<dbReference type="EMBL" id="VBSN01000003">
    <property type="protein sequence ID" value="KAA6441856.1"/>
    <property type="molecule type" value="Genomic_DNA"/>
</dbReference>
<protein>
    <submittedName>
        <fullName evidence="2">IS3 family transposase</fullName>
    </submittedName>
</protein>
<organism evidence="2 3">
    <name type="scientific">Dyadobacter flavalbus</name>
    <dbReference type="NCBI Taxonomy" id="2579942"/>
    <lineage>
        <taxon>Bacteria</taxon>
        <taxon>Pseudomonadati</taxon>
        <taxon>Bacteroidota</taxon>
        <taxon>Cytophagia</taxon>
        <taxon>Cytophagales</taxon>
        <taxon>Spirosomataceae</taxon>
        <taxon>Dyadobacter</taxon>
    </lineage>
</organism>
<dbReference type="Proteomes" id="UP000323994">
    <property type="component" value="Unassembled WGS sequence"/>
</dbReference>
<dbReference type="OrthoDB" id="930609at2"/>
<dbReference type="InterPro" id="IPR001584">
    <property type="entry name" value="Integrase_cat-core"/>
</dbReference>
<sequence>MNRVIAALGVARSSVYYKARPYPERKRTVRKLLAEQIKKNIEEITSKKATYGTPRVRAILKRDYGINLSKYMVHRHMKEEGLLIKRFRSRGSNRAHTGKISVEQPNIRWASDITSIKCWNGQKLRVAFVMDCCDRSIISWKAGLTMQACDIELLVQEAIFQRFADELPPKHQLQFLHDNGPEYIEKNLQKRLKEWNINDCHTPTYSPQSNGMCEALNGTFKRDYVFESCLDDPKKVLSQIQDWVDDYNNFAPHSALKMKTPKEYFIFKIAA</sequence>
<dbReference type="SUPFAM" id="SSF53098">
    <property type="entry name" value="Ribonuclease H-like"/>
    <property type="match status" value="1"/>
</dbReference>
<dbReference type="GO" id="GO:0003676">
    <property type="term" value="F:nucleic acid binding"/>
    <property type="evidence" value="ECO:0007669"/>
    <property type="project" value="InterPro"/>
</dbReference>
<comment type="caution">
    <text evidence="2">The sequence shown here is derived from an EMBL/GenBank/DDBJ whole genome shotgun (WGS) entry which is preliminary data.</text>
</comment>
<dbReference type="Pfam" id="PF13276">
    <property type="entry name" value="HTH_21"/>
    <property type="match status" value="1"/>
</dbReference>
<gene>
    <name evidence="2" type="ORF">FEM33_00020</name>
</gene>
<dbReference type="InterPro" id="IPR048020">
    <property type="entry name" value="Transpos_IS3"/>
</dbReference>
<dbReference type="NCBIfam" id="NF033516">
    <property type="entry name" value="transpos_IS3"/>
    <property type="match status" value="1"/>
</dbReference>
<dbReference type="InterPro" id="IPR036397">
    <property type="entry name" value="RNaseH_sf"/>
</dbReference>
<feature type="domain" description="Integrase catalytic" evidence="1">
    <location>
        <begin position="101"/>
        <end position="269"/>
    </location>
</feature>
<dbReference type="InterPro" id="IPR025948">
    <property type="entry name" value="HTH-like_dom"/>
</dbReference>
<dbReference type="Gene3D" id="3.30.420.10">
    <property type="entry name" value="Ribonuclease H-like superfamily/Ribonuclease H"/>
    <property type="match status" value="1"/>
</dbReference>
<dbReference type="PANTHER" id="PTHR46889:SF5">
    <property type="entry name" value="INTEGRASE PROTEIN"/>
    <property type="match status" value="1"/>
</dbReference>
<evidence type="ECO:0000259" key="1">
    <source>
        <dbReference type="PROSITE" id="PS50994"/>
    </source>
</evidence>
<dbReference type="PANTHER" id="PTHR46889">
    <property type="entry name" value="TRANSPOSASE INSF FOR INSERTION SEQUENCE IS3B-RELATED"/>
    <property type="match status" value="1"/>
</dbReference>
<evidence type="ECO:0000313" key="2">
    <source>
        <dbReference type="EMBL" id="KAA6441856.1"/>
    </source>
</evidence>
<name>A0A5M8R4M1_9BACT</name>
<dbReference type="GO" id="GO:0015074">
    <property type="term" value="P:DNA integration"/>
    <property type="evidence" value="ECO:0007669"/>
    <property type="project" value="InterPro"/>
</dbReference>